<proteinExistence type="predicted"/>
<dbReference type="InterPro" id="IPR012337">
    <property type="entry name" value="RNaseH-like_sf"/>
</dbReference>
<dbReference type="InterPro" id="IPR002156">
    <property type="entry name" value="RNaseH_domain"/>
</dbReference>
<name>A0A9Q1JTL7_9CARY</name>
<accession>A0A9Q1JTL7</accession>
<dbReference type="InterPro" id="IPR044730">
    <property type="entry name" value="RNase_H-like_dom_plant"/>
</dbReference>
<dbReference type="GO" id="GO:0004523">
    <property type="term" value="F:RNA-DNA hybrid ribonuclease activity"/>
    <property type="evidence" value="ECO:0007669"/>
    <property type="project" value="InterPro"/>
</dbReference>
<dbReference type="PROSITE" id="PS50879">
    <property type="entry name" value="RNASE_H_1"/>
    <property type="match status" value="1"/>
</dbReference>
<dbReference type="Proteomes" id="UP001153076">
    <property type="component" value="Unassembled WGS sequence"/>
</dbReference>
<dbReference type="PANTHER" id="PTHR47723">
    <property type="entry name" value="OS05G0353850 PROTEIN"/>
    <property type="match status" value="1"/>
</dbReference>
<evidence type="ECO:0000313" key="3">
    <source>
        <dbReference type="Proteomes" id="UP001153076"/>
    </source>
</evidence>
<dbReference type="SUPFAM" id="SSF53098">
    <property type="entry name" value="Ribonuclease H-like"/>
    <property type="match status" value="1"/>
</dbReference>
<comment type="caution">
    <text evidence="2">The sequence shown here is derived from an EMBL/GenBank/DDBJ whole genome shotgun (WGS) entry which is preliminary data.</text>
</comment>
<evidence type="ECO:0000259" key="1">
    <source>
        <dbReference type="PROSITE" id="PS50879"/>
    </source>
</evidence>
<dbReference type="GO" id="GO:0003676">
    <property type="term" value="F:nucleic acid binding"/>
    <property type="evidence" value="ECO:0007669"/>
    <property type="project" value="InterPro"/>
</dbReference>
<dbReference type="AlphaFoldDB" id="A0A9Q1JTL7"/>
<dbReference type="CDD" id="cd06222">
    <property type="entry name" value="RNase_H_like"/>
    <property type="match status" value="1"/>
</dbReference>
<feature type="domain" description="RNase H type-1" evidence="1">
    <location>
        <begin position="133"/>
        <end position="224"/>
    </location>
</feature>
<dbReference type="InterPro" id="IPR036397">
    <property type="entry name" value="RNaseH_sf"/>
</dbReference>
<reference evidence="2" key="1">
    <citation type="submission" date="2022-04" db="EMBL/GenBank/DDBJ databases">
        <title>Carnegiea gigantea Genome sequencing and assembly v2.</title>
        <authorList>
            <person name="Copetti D."/>
            <person name="Sanderson M.J."/>
            <person name="Burquez A."/>
            <person name="Wojciechowski M.F."/>
        </authorList>
    </citation>
    <scope>NUCLEOTIDE SEQUENCE</scope>
    <source>
        <strain evidence="2">SGP5-SGP5p</strain>
        <tissue evidence="2">Aerial part</tissue>
    </source>
</reference>
<dbReference type="Pfam" id="PF13456">
    <property type="entry name" value="RVT_3"/>
    <property type="match status" value="1"/>
</dbReference>
<keyword evidence="3" id="KW-1185">Reference proteome</keyword>
<gene>
    <name evidence="2" type="ORF">Cgig2_034150</name>
</gene>
<evidence type="ECO:0000313" key="2">
    <source>
        <dbReference type="EMBL" id="KAJ8430823.1"/>
    </source>
</evidence>
<dbReference type="Gene3D" id="3.30.420.10">
    <property type="entry name" value="Ribonuclease H-like superfamily/Ribonuclease H"/>
    <property type="match status" value="1"/>
</dbReference>
<sequence>MRSIENHDDFFGGVSEQTRRIHNIPWGQITKSKQEGGLGFHTMRETNAAFLTKLGLRLMVEKDKLWSQVLRAKYCNGRCDVDMFQSKTDASNAWRGILENMQFLKKGMRTKIGNGAPSEQRKQDAFVRWHAPREDWIKLNIDGASKGNPGPSGGGGIFRDHYGNWIKAFACNFGWCTSVKAEVLALLKGLRVAWDMGYKKLETNLDSQITARKTQQPCKLNQPL</sequence>
<protein>
    <recommendedName>
        <fullName evidence="1">RNase H type-1 domain-containing protein</fullName>
    </recommendedName>
</protein>
<organism evidence="2 3">
    <name type="scientific">Carnegiea gigantea</name>
    <dbReference type="NCBI Taxonomy" id="171969"/>
    <lineage>
        <taxon>Eukaryota</taxon>
        <taxon>Viridiplantae</taxon>
        <taxon>Streptophyta</taxon>
        <taxon>Embryophyta</taxon>
        <taxon>Tracheophyta</taxon>
        <taxon>Spermatophyta</taxon>
        <taxon>Magnoliopsida</taxon>
        <taxon>eudicotyledons</taxon>
        <taxon>Gunneridae</taxon>
        <taxon>Pentapetalae</taxon>
        <taxon>Caryophyllales</taxon>
        <taxon>Cactineae</taxon>
        <taxon>Cactaceae</taxon>
        <taxon>Cactoideae</taxon>
        <taxon>Echinocereeae</taxon>
        <taxon>Carnegiea</taxon>
    </lineage>
</organism>
<dbReference type="InterPro" id="IPR053151">
    <property type="entry name" value="RNase_H-like"/>
</dbReference>
<dbReference type="EMBL" id="JAKOGI010000751">
    <property type="protein sequence ID" value="KAJ8430823.1"/>
    <property type="molecule type" value="Genomic_DNA"/>
</dbReference>
<dbReference type="OrthoDB" id="1938246at2759"/>
<dbReference type="PANTHER" id="PTHR47723:SF19">
    <property type="entry name" value="POLYNUCLEOTIDYL TRANSFERASE, RIBONUCLEASE H-LIKE SUPERFAMILY PROTEIN"/>
    <property type="match status" value="1"/>
</dbReference>